<protein>
    <submittedName>
        <fullName evidence="1">Uncharacterized protein</fullName>
    </submittedName>
</protein>
<evidence type="ECO:0000313" key="1">
    <source>
        <dbReference type="EMBL" id="KAF1918017.1"/>
    </source>
</evidence>
<sequence length="135" mass="15297">MRCLRGRRSYPYRPLGCRSLRVCDNSLCECTAGTADTFRYVFSGCRLQAFRHCPQRHAQCTPNSFAPCATSIFILSIPLFQHPFLCLPRPIILPLTARRRRLTPTNGVVSVWAMMGRHIGAAHYSHGRCTEQSRA</sequence>
<dbReference type="Proteomes" id="UP000800096">
    <property type="component" value="Unassembled WGS sequence"/>
</dbReference>
<keyword evidence="2" id="KW-1185">Reference proteome</keyword>
<evidence type="ECO:0000313" key="2">
    <source>
        <dbReference type="Proteomes" id="UP000800096"/>
    </source>
</evidence>
<organism evidence="1 2">
    <name type="scientific">Ampelomyces quisqualis</name>
    <name type="common">Powdery mildew agent</name>
    <dbReference type="NCBI Taxonomy" id="50730"/>
    <lineage>
        <taxon>Eukaryota</taxon>
        <taxon>Fungi</taxon>
        <taxon>Dikarya</taxon>
        <taxon>Ascomycota</taxon>
        <taxon>Pezizomycotina</taxon>
        <taxon>Dothideomycetes</taxon>
        <taxon>Pleosporomycetidae</taxon>
        <taxon>Pleosporales</taxon>
        <taxon>Pleosporineae</taxon>
        <taxon>Phaeosphaeriaceae</taxon>
        <taxon>Ampelomyces</taxon>
    </lineage>
</organism>
<gene>
    <name evidence="1" type="ORF">BDU57DRAFT_184164</name>
</gene>
<proteinExistence type="predicted"/>
<dbReference type="EMBL" id="ML979134">
    <property type="protein sequence ID" value="KAF1918017.1"/>
    <property type="molecule type" value="Genomic_DNA"/>
</dbReference>
<reference evidence="1" key="1">
    <citation type="journal article" date="2020" name="Stud. Mycol.">
        <title>101 Dothideomycetes genomes: a test case for predicting lifestyles and emergence of pathogens.</title>
        <authorList>
            <person name="Haridas S."/>
            <person name="Albert R."/>
            <person name="Binder M."/>
            <person name="Bloem J."/>
            <person name="Labutti K."/>
            <person name="Salamov A."/>
            <person name="Andreopoulos B."/>
            <person name="Baker S."/>
            <person name="Barry K."/>
            <person name="Bills G."/>
            <person name="Bluhm B."/>
            <person name="Cannon C."/>
            <person name="Castanera R."/>
            <person name="Culley D."/>
            <person name="Daum C."/>
            <person name="Ezra D."/>
            <person name="Gonzalez J."/>
            <person name="Henrissat B."/>
            <person name="Kuo A."/>
            <person name="Liang C."/>
            <person name="Lipzen A."/>
            <person name="Lutzoni F."/>
            <person name="Magnuson J."/>
            <person name="Mondo S."/>
            <person name="Nolan M."/>
            <person name="Ohm R."/>
            <person name="Pangilinan J."/>
            <person name="Park H.-J."/>
            <person name="Ramirez L."/>
            <person name="Alfaro M."/>
            <person name="Sun H."/>
            <person name="Tritt A."/>
            <person name="Yoshinaga Y."/>
            <person name="Zwiers L.-H."/>
            <person name="Turgeon B."/>
            <person name="Goodwin S."/>
            <person name="Spatafora J."/>
            <person name="Crous P."/>
            <person name="Grigoriev I."/>
        </authorList>
    </citation>
    <scope>NUCLEOTIDE SEQUENCE</scope>
    <source>
        <strain evidence="1">HMLAC05119</strain>
    </source>
</reference>
<dbReference type="AlphaFoldDB" id="A0A6A5QVX7"/>
<accession>A0A6A5QVX7</accession>
<name>A0A6A5QVX7_AMPQU</name>